<protein>
    <submittedName>
        <fullName evidence="1">Uncharacterized protein</fullName>
    </submittedName>
</protein>
<accession>A0AAF0TB85</accession>
<sequence length="55" mass="6284">HTTLPNSDWTFLIQTIQFPKGISHSYKLGIAQTRGRWKDYSKSFPTISRSTPNSS</sequence>
<gene>
    <name evidence="1" type="ORF">MTR67_000055</name>
</gene>
<reference evidence="1" key="1">
    <citation type="submission" date="2023-08" db="EMBL/GenBank/DDBJ databases">
        <title>A de novo genome assembly of Solanum verrucosum Schlechtendal, a Mexican diploid species geographically isolated from the other diploid A-genome species in potato relatives.</title>
        <authorList>
            <person name="Hosaka K."/>
        </authorList>
    </citation>
    <scope>NUCLEOTIDE SEQUENCE</scope>
    <source>
        <tissue evidence="1">Young leaves</tissue>
    </source>
</reference>
<feature type="non-terminal residue" evidence="1">
    <location>
        <position position="1"/>
    </location>
</feature>
<keyword evidence="2" id="KW-1185">Reference proteome</keyword>
<organism evidence="1 2">
    <name type="scientific">Solanum verrucosum</name>
    <dbReference type="NCBI Taxonomy" id="315347"/>
    <lineage>
        <taxon>Eukaryota</taxon>
        <taxon>Viridiplantae</taxon>
        <taxon>Streptophyta</taxon>
        <taxon>Embryophyta</taxon>
        <taxon>Tracheophyta</taxon>
        <taxon>Spermatophyta</taxon>
        <taxon>Magnoliopsida</taxon>
        <taxon>eudicotyledons</taxon>
        <taxon>Gunneridae</taxon>
        <taxon>Pentapetalae</taxon>
        <taxon>asterids</taxon>
        <taxon>lamiids</taxon>
        <taxon>Solanales</taxon>
        <taxon>Solanaceae</taxon>
        <taxon>Solanoideae</taxon>
        <taxon>Solaneae</taxon>
        <taxon>Solanum</taxon>
    </lineage>
</organism>
<evidence type="ECO:0000313" key="1">
    <source>
        <dbReference type="EMBL" id="WMV06670.1"/>
    </source>
</evidence>
<proteinExistence type="predicted"/>
<name>A0AAF0TB85_SOLVR</name>
<evidence type="ECO:0000313" key="2">
    <source>
        <dbReference type="Proteomes" id="UP001234989"/>
    </source>
</evidence>
<dbReference type="Proteomes" id="UP001234989">
    <property type="component" value="Chromosome 1"/>
</dbReference>
<dbReference type="AlphaFoldDB" id="A0AAF0TB85"/>
<dbReference type="EMBL" id="CP133612">
    <property type="protein sequence ID" value="WMV06670.1"/>
    <property type="molecule type" value="Genomic_DNA"/>
</dbReference>